<evidence type="ECO:0000313" key="3">
    <source>
        <dbReference type="Proteomes" id="UP001295444"/>
    </source>
</evidence>
<reference evidence="2" key="1">
    <citation type="submission" date="2022-03" db="EMBL/GenBank/DDBJ databases">
        <authorList>
            <person name="Alioto T."/>
            <person name="Alioto T."/>
            <person name="Gomez Garrido J."/>
        </authorList>
    </citation>
    <scope>NUCLEOTIDE SEQUENCE</scope>
</reference>
<protein>
    <submittedName>
        <fullName evidence="2">Uncharacterized protein</fullName>
    </submittedName>
</protein>
<organism evidence="2 3">
    <name type="scientific">Pelobates cultripes</name>
    <name type="common">Western spadefoot toad</name>
    <dbReference type="NCBI Taxonomy" id="61616"/>
    <lineage>
        <taxon>Eukaryota</taxon>
        <taxon>Metazoa</taxon>
        <taxon>Chordata</taxon>
        <taxon>Craniata</taxon>
        <taxon>Vertebrata</taxon>
        <taxon>Euteleostomi</taxon>
        <taxon>Amphibia</taxon>
        <taxon>Batrachia</taxon>
        <taxon>Anura</taxon>
        <taxon>Pelobatoidea</taxon>
        <taxon>Pelobatidae</taxon>
        <taxon>Pelobates</taxon>
    </lineage>
</organism>
<dbReference type="AlphaFoldDB" id="A0AAD1WPY8"/>
<accession>A0AAD1WPY8</accession>
<gene>
    <name evidence="2" type="ORF">PECUL_23A046103</name>
</gene>
<keyword evidence="3" id="KW-1185">Reference proteome</keyword>
<sequence length="101" mass="11464">MVMGCKRDLICSSVIQVRVEVRKHLTNRSGVNMFLTLHVNDVRDLRLCQPGSEPGRKTFVPHPHVRHLARLIVISAYWTDSRNSSSVSSDSLRRQCPLALN</sequence>
<dbReference type="EMBL" id="OW240922">
    <property type="protein sequence ID" value="CAH2321340.1"/>
    <property type="molecule type" value="Genomic_DNA"/>
</dbReference>
<feature type="region of interest" description="Disordered" evidence="1">
    <location>
        <begin position="82"/>
        <end position="101"/>
    </location>
</feature>
<evidence type="ECO:0000313" key="2">
    <source>
        <dbReference type="EMBL" id="CAH2321340.1"/>
    </source>
</evidence>
<proteinExistence type="predicted"/>
<dbReference type="Proteomes" id="UP001295444">
    <property type="component" value="Chromosome 11"/>
</dbReference>
<name>A0AAD1WPY8_PELCU</name>
<evidence type="ECO:0000256" key="1">
    <source>
        <dbReference type="SAM" id="MobiDB-lite"/>
    </source>
</evidence>